<evidence type="ECO:0000256" key="11">
    <source>
        <dbReference type="SAM" id="Coils"/>
    </source>
</evidence>
<feature type="region of interest" description="Disordered" evidence="12">
    <location>
        <begin position="47"/>
        <end position="73"/>
    </location>
</feature>
<comment type="caution">
    <text evidence="14">The sequence shown here is derived from an EMBL/GenBank/DDBJ whole genome shotgun (WGS) entry which is preliminary data.</text>
</comment>
<evidence type="ECO:0000256" key="3">
    <source>
        <dbReference type="ARBA" id="ARBA00010171"/>
    </source>
</evidence>
<dbReference type="GO" id="GO:0005524">
    <property type="term" value="F:ATP binding"/>
    <property type="evidence" value="ECO:0007669"/>
    <property type="project" value="UniProtKB-KW"/>
</dbReference>
<evidence type="ECO:0000256" key="8">
    <source>
        <dbReference type="ARBA" id="ARBA00023054"/>
    </source>
</evidence>
<keyword evidence="5" id="KW-0158">Chromosome</keyword>
<name>A0AAD9PZF0_ACRCE</name>
<feature type="coiled-coil region" evidence="11">
    <location>
        <begin position="654"/>
        <end position="757"/>
    </location>
</feature>
<dbReference type="Pfam" id="PF13476">
    <property type="entry name" value="AAA_23"/>
    <property type="match status" value="1"/>
</dbReference>
<comment type="subunit">
    <text evidence="10">Forms a heterodimer with smc6. Component of the SMC5-SMC6 complex which consists at least of smc5, smc6, nsmce2, nsmce1 and nsmce4a.</text>
</comment>
<evidence type="ECO:0000313" key="15">
    <source>
        <dbReference type="Proteomes" id="UP001249851"/>
    </source>
</evidence>
<dbReference type="SUPFAM" id="SSF52540">
    <property type="entry name" value="P-loop containing nucleoside triphosphate hydrolases"/>
    <property type="match status" value="2"/>
</dbReference>
<gene>
    <name evidence="14" type="ORF">P5673_027165</name>
</gene>
<evidence type="ECO:0000256" key="10">
    <source>
        <dbReference type="ARBA" id="ARBA00063886"/>
    </source>
</evidence>
<dbReference type="Gene3D" id="3.40.50.300">
    <property type="entry name" value="P-loop containing nucleotide triphosphate hydrolases"/>
    <property type="match status" value="2"/>
</dbReference>
<evidence type="ECO:0000259" key="13">
    <source>
        <dbReference type="Pfam" id="PF13476"/>
    </source>
</evidence>
<dbReference type="GO" id="GO:0003697">
    <property type="term" value="F:single-stranded DNA binding"/>
    <property type="evidence" value="ECO:0007669"/>
    <property type="project" value="TreeGrafter"/>
</dbReference>
<reference evidence="14" key="1">
    <citation type="journal article" date="2023" name="G3 (Bethesda)">
        <title>Whole genome assembly and annotation of the endangered Caribbean coral Acropora cervicornis.</title>
        <authorList>
            <person name="Selwyn J.D."/>
            <person name="Vollmer S.V."/>
        </authorList>
    </citation>
    <scope>NUCLEOTIDE SEQUENCE</scope>
    <source>
        <strain evidence="14">K2</strain>
    </source>
</reference>
<proteinExistence type="inferred from homology"/>
<feature type="domain" description="Rad50/SbcC-type AAA" evidence="13">
    <location>
        <begin position="86"/>
        <end position="282"/>
    </location>
</feature>
<organism evidence="14 15">
    <name type="scientific">Acropora cervicornis</name>
    <name type="common">Staghorn coral</name>
    <dbReference type="NCBI Taxonomy" id="6130"/>
    <lineage>
        <taxon>Eukaryota</taxon>
        <taxon>Metazoa</taxon>
        <taxon>Cnidaria</taxon>
        <taxon>Anthozoa</taxon>
        <taxon>Hexacorallia</taxon>
        <taxon>Scleractinia</taxon>
        <taxon>Astrocoeniina</taxon>
        <taxon>Acroporidae</taxon>
        <taxon>Acropora</taxon>
    </lineage>
</organism>
<comment type="similarity">
    <text evidence="3">Belongs to the SMC family. SMC5 subfamily.</text>
</comment>
<keyword evidence="15" id="KW-1185">Reference proteome</keyword>
<comment type="subcellular location">
    <subcellularLocation>
        <location evidence="2">Chromosome</location>
    </subcellularLocation>
    <subcellularLocation>
        <location evidence="1">Nucleus</location>
    </subcellularLocation>
</comment>
<evidence type="ECO:0000256" key="5">
    <source>
        <dbReference type="ARBA" id="ARBA00022454"/>
    </source>
</evidence>
<dbReference type="GO" id="GO:0000724">
    <property type="term" value="P:double-strand break repair via homologous recombination"/>
    <property type="evidence" value="ECO:0007669"/>
    <property type="project" value="TreeGrafter"/>
</dbReference>
<keyword evidence="6" id="KW-0547">Nucleotide-binding</keyword>
<evidence type="ECO:0000256" key="12">
    <source>
        <dbReference type="SAM" id="MobiDB-lite"/>
    </source>
</evidence>
<feature type="coiled-coil region" evidence="11">
    <location>
        <begin position="884"/>
        <end position="921"/>
    </location>
</feature>
<protein>
    <recommendedName>
        <fullName evidence="4">Structural maintenance of chromosomes protein 5</fullName>
    </recommendedName>
</protein>
<evidence type="ECO:0000256" key="6">
    <source>
        <dbReference type="ARBA" id="ARBA00022741"/>
    </source>
</evidence>
<keyword evidence="7" id="KW-0067">ATP-binding</keyword>
<evidence type="ECO:0000256" key="9">
    <source>
        <dbReference type="ARBA" id="ARBA00023242"/>
    </source>
</evidence>
<dbReference type="GO" id="GO:0005634">
    <property type="term" value="C:nucleus"/>
    <property type="evidence" value="ECO:0007669"/>
    <property type="project" value="UniProtKB-SubCell"/>
</dbReference>
<dbReference type="GO" id="GO:0030915">
    <property type="term" value="C:Smc5-Smc6 complex"/>
    <property type="evidence" value="ECO:0007669"/>
    <property type="project" value="TreeGrafter"/>
</dbReference>
<sequence length="1135" mass="131255">MESNPGLYLKSRMRRCVAMCHRYFGAKLGKSACWICTASHRCDDKKEREPQMSGSIRSHLASKKKGSSMMNGQERTTGFVDGAIVRVKMRNFVTYTDCEFKPGPHLNVVLGPNGTGKSSIVCAICLGLAGHTKLLGRATEVRDFIKHGHAQAMIEIELHNSDGRNHIITRDMYRTENRSNWKINGKSTTMKEIQELTKTLNVQIGNLCQFLPQDKVAEFAKMTQQQLLEATEKAVGPPDMFDVHQKLIDLRKLEKELEVSLRNNREHLEKLEQQNERLEQDVKRYQERERHLKKVQILEKKRPWAEYESARKLFVEMKSKKDEVKRRLEEVKRQSAPMQMRLDEVTNRARELEESSREMIQKSNAALKKAKAKSEQIEKRGDRIEELQGELKDLKEGEKERQKKLIELERTIQGLQSELDALPDPSELQPHIDEINNQARQKKREVTTIQNQAHGIRDDSDRLKVQVQASSFIERISFLEVEAKREAILFLFGCLEVEMKNVKDAKFIESLISQNDLKSFVCSNRDDLKLFLDEVRDGQGLAVNGVAPPNVALESFKPSRSLKDIGCWGFYGFMKDLFTAPDEVMCYLCSNYNLHDIPLGNDWTEKNAAKVIDEAGVRVFCTPSSKYTVKRSNYGNRERSTLVNHINDARLFNIAVDTDKKRQLELELQDVNQQMHEKSEEYRHLSEKERALQRELEAMRNEKKELTSQTQRRRTLENNLETKQKHLETSQQAAPNIEEKTEKIKEEIININRQRAQLAVEYKESVQECTKVAKDRIMQSLQQVQVTVEKSKIEEMFRETSQLLKNHEAEYCRISEMVDGQKKLAKNFKKVAHEKTGVPDGTDIPDELKEAFKLYPDTLEELDEMIHDEKARIECQYQSSPQVVKEYERRKKEITNLRSEVEGQEQDLESGQREIASHKERWLTPLKELVSRINEKYGEFFRLMGCAGEVDLSLEQGENNFDKYGIQIKVKFRAKDSLHVLTPFHQSGGERSVSTMLYLMALQELTKCPFRVVDEINQGMDPNNERRVFELVVETACRPNTSQYFLITPKLLPDLTYTNRMTILCVFNGPDMVKHTEWNIGKFIERKKALQSGSSDVEVKAKAINKLLTMSTYYSLYLKHQRHAELNQSGSCVGS</sequence>
<reference evidence="14" key="2">
    <citation type="journal article" date="2023" name="Science">
        <title>Genomic signatures of disease resistance in endangered staghorn corals.</title>
        <authorList>
            <person name="Vollmer S.V."/>
            <person name="Selwyn J.D."/>
            <person name="Despard B.A."/>
            <person name="Roesel C.L."/>
        </authorList>
    </citation>
    <scope>NUCLEOTIDE SEQUENCE</scope>
    <source>
        <strain evidence="14">K2</strain>
    </source>
</reference>
<evidence type="ECO:0000313" key="14">
    <source>
        <dbReference type="EMBL" id="KAK2551918.1"/>
    </source>
</evidence>
<evidence type="ECO:0000256" key="1">
    <source>
        <dbReference type="ARBA" id="ARBA00004123"/>
    </source>
</evidence>
<evidence type="ECO:0000256" key="4">
    <source>
        <dbReference type="ARBA" id="ARBA00018687"/>
    </source>
</evidence>
<evidence type="ECO:0000256" key="2">
    <source>
        <dbReference type="ARBA" id="ARBA00004286"/>
    </source>
</evidence>
<accession>A0AAD9PZF0</accession>
<dbReference type="InterPro" id="IPR027417">
    <property type="entry name" value="P-loop_NTPase"/>
</dbReference>
<dbReference type="PANTHER" id="PTHR45916:SF1">
    <property type="entry name" value="STRUCTURAL MAINTENANCE OF CHROMOSOMES PROTEIN 5"/>
    <property type="match status" value="1"/>
</dbReference>
<dbReference type="FunFam" id="3.40.50.300:FF:001301">
    <property type="entry name" value="Structural maintenance of chromosomes 5"/>
    <property type="match status" value="1"/>
</dbReference>
<feature type="coiled-coil region" evidence="11">
    <location>
        <begin position="250"/>
        <end position="452"/>
    </location>
</feature>
<dbReference type="Proteomes" id="UP001249851">
    <property type="component" value="Unassembled WGS sequence"/>
</dbReference>
<dbReference type="FunFam" id="3.40.50.300:FF:000793">
    <property type="entry name" value="Structural maintenance of chromosomes protein 5"/>
    <property type="match status" value="1"/>
</dbReference>
<keyword evidence="8 11" id="KW-0175">Coiled coil</keyword>
<dbReference type="GO" id="GO:0016887">
    <property type="term" value="F:ATP hydrolysis activity"/>
    <property type="evidence" value="ECO:0007669"/>
    <property type="project" value="InterPro"/>
</dbReference>
<evidence type="ECO:0000256" key="7">
    <source>
        <dbReference type="ARBA" id="ARBA00022840"/>
    </source>
</evidence>
<dbReference type="InterPro" id="IPR038729">
    <property type="entry name" value="Rad50/SbcC_AAA"/>
</dbReference>
<keyword evidence="9" id="KW-0539">Nucleus</keyword>
<dbReference type="EMBL" id="JARQWQ010000092">
    <property type="protein sequence ID" value="KAK2551918.1"/>
    <property type="molecule type" value="Genomic_DNA"/>
</dbReference>
<dbReference type="PANTHER" id="PTHR45916">
    <property type="entry name" value="STRUCTURAL MAINTENANCE OF CHROMOSOMES PROTEIN 5"/>
    <property type="match status" value="1"/>
</dbReference>
<dbReference type="AlphaFoldDB" id="A0AAD9PZF0"/>